<dbReference type="InterPro" id="IPR020103">
    <property type="entry name" value="PsdUridine_synth_cat_dom_sf"/>
</dbReference>
<keyword evidence="4" id="KW-0413">Isomerase</keyword>
<dbReference type="PANTHER" id="PTHR21600:SF87">
    <property type="entry name" value="RNA PSEUDOURIDYLATE SYNTHASE DOMAIN-CONTAINING PROTEIN 1"/>
    <property type="match status" value="1"/>
</dbReference>
<dbReference type="PROSITE" id="PS01129">
    <property type="entry name" value="PSI_RLU"/>
    <property type="match status" value="1"/>
</dbReference>
<dbReference type="InterPro" id="IPR006225">
    <property type="entry name" value="PsdUridine_synth_RluC/D"/>
</dbReference>
<sequence length="287" mass="32706">MTYSITEISNQPAQPLRHLLQTSWQLPKRYVHFLRIKQNVLVNGQYVPMNTIINPGDQLQMQFSEAEFRTQQGYLPNNHQTLPILYENRDLVVINKPAGLKSHPNQPNELDTVMNYMAAQIAHPQMIHRLDQATSGAMIIGKHPIVVPIINRLLSTHQINREYLAVVSGQWEENAGMINLPIGHDPNDQRKRQVNGIDALPAQTNLKLIQAHQTHSLLKLQLATGRTHQIRVHLMAKHHPIIGDPLYGMNPGPRMMLHAFQLHLILPFSGEKLTINAPLPIEFEQYI</sequence>
<protein>
    <recommendedName>
        <fullName evidence="4">Pseudouridine synthase</fullName>
        <ecNumber evidence="4">5.4.99.-</ecNumber>
    </recommendedName>
</protein>
<accession>A0A0R1VGE6</accession>
<dbReference type="GO" id="GO:0009982">
    <property type="term" value="F:pseudouridine synthase activity"/>
    <property type="evidence" value="ECO:0007669"/>
    <property type="project" value="InterPro"/>
</dbReference>
<comment type="caution">
    <text evidence="6">The sequence shown here is derived from an EMBL/GenBank/DDBJ whole genome shotgun (WGS) entry which is preliminary data.</text>
</comment>
<dbReference type="GO" id="GO:0003723">
    <property type="term" value="F:RNA binding"/>
    <property type="evidence" value="ECO:0007669"/>
    <property type="project" value="InterPro"/>
</dbReference>
<dbReference type="GO" id="GO:0140098">
    <property type="term" value="F:catalytic activity, acting on RNA"/>
    <property type="evidence" value="ECO:0007669"/>
    <property type="project" value="UniProtKB-ARBA"/>
</dbReference>
<dbReference type="PANTHER" id="PTHR21600">
    <property type="entry name" value="MITOCHONDRIAL RNA PSEUDOURIDINE SYNTHASE"/>
    <property type="match status" value="1"/>
</dbReference>
<feature type="domain" description="Pseudouridine synthase RsuA/RluA-like" evidence="5">
    <location>
        <begin position="90"/>
        <end position="234"/>
    </location>
</feature>
<organism evidence="6 7">
    <name type="scientific">Limosilactobacillus gastricus DSM 16045</name>
    <dbReference type="NCBI Taxonomy" id="1423749"/>
    <lineage>
        <taxon>Bacteria</taxon>
        <taxon>Bacillati</taxon>
        <taxon>Bacillota</taxon>
        <taxon>Bacilli</taxon>
        <taxon>Lactobacillales</taxon>
        <taxon>Lactobacillaceae</taxon>
        <taxon>Limosilactobacillus</taxon>
    </lineage>
</organism>
<comment type="function">
    <text evidence="4">Responsible for synthesis of pseudouridine from uracil.</text>
</comment>
<dbReference type="AlphaFoldDB" id="A0A0R1VGE6"/>
<proteinExistence type="inferred from homology"/>
<evidence type="ECO:0000256" key="1">
    <source>
        <dbReference type="ARBA" id="ARBA00000073"/>
    </source>
</evidence>
<dbReference type="InterPro" id="IPR050188">
    <property type="entry name" value="RluA_PseudoU_synthase"/>
</dbReference>
<dbReference type="NCBIfam" id="TIGR00005">
    <property type="entry name" value="rluA_subfam"/>
    <property type="match status" value="1"/>
</dbReference>
<dbReference type="PATRIC" id="fig|1423749.3.peg.1778"/>
<dbReference type="Proteomes" id="UP000051739">
    <property type="component" value="Unassembled WGS sequence"/>
</dbReference>
<dbReference type="SUPFAM" id="SSF55120">
    <property type="entry name" value="Pseudouridine synthase"/>
    <property type="match status" value="1"/>
</dbReference>
<dbReference type="EMBL" id="AZFN01000008">
    <property type="protein sequence ID" value="KRM02708.1"/>
    <property type="molecule type" value="Genomic_DNA"/>
</dbReference>
<dbReference type="Pfam" id="PF00849">
    <property type="entry name" value="PseudoU_synth_2"/>
    <property type="match status" value="1"/>
</dbReference>
<dbReference type="CDD" id="cd02869">
    <property type="entry name" value="PseudoU_synth_RluA_like"/>
    <property type="match status" value="1"/>
</dbReference>
<dbReference type="InterPro" id="IPR006145">
    <property type="entry name" value="PsdUridine_synth_RsuA/RluA"/>
</dbReference>
<dbReference type="GO" id="GO:0000455">
    <property type="term" value="P:enzyme-directed rRNA pseudouridine synthesis"/>
    <property type="evidence" value="ECO:0007669"/>
    <property type="project" value="TreeGrafter"/>
</dbReference>
<evidence type="ECO:0000259" key="5">
    <source>
        <dbReference type="Pfam" id="PF00849"/>
    </source>
</evidence>
<feature type="active site" evidence="3">
    <location>
        <position position="131"/>
    </location>
</feature>
<evidence type="ECO:0000256" key="2">
    <source>
        <dbReference type="ARBA" id="ARBA00010876"/>
    </source>
</evidence>
<dbReference type="Gene3D" id="3.30.2350.10">
    <property type="entry name" value="Pseudouridine synthase"/>
    <property type="match status" value="1"/>
</dbReference>
<evidence type="ECO:0000256" key="3">
    <source>
        <dbReference type="PIRSR" id="PIRSR606225-1"/>
    </source>
</evidence>
<gene>
    <name evidence="6" type="ORF">FC60_GL001719</name>
</gene>
<evidence type="ECO:0000313" key="6">
    <source>
        <dbReference type="EMBL" id="KRM02708.1"/>
    </source>
</evidence>
<evidence type="ECO:0000313" key="7">
    <source>
        <dbReference type="Proteomes" id="UP000051739"/>
    </source>
</evidence>
<comment type="catalytic activity">
    <reaction evidence="1 4">
        <text>a uridine in RNA = a pseudouridine in RNA</text>
        <dbReference type="Rhea" id="RHEA:48348"/>
        <dbReference type="Rhea" id="RHEA-COMP:12068"/>
        <dbReference type="Rhea" id="RHEA-COMP:12069"/>
        <dbReference type="ChEBI" id="CHEBI:65314"/>
        <dbReference type="ChEBI" id="CHEBI:65315"/>
    </reaction>
</comment>
<reference evidence="6 7" key="1">
    <citation type="journal article" date="2015" name="Genome Announc.">
        <title>Expanding the biotechnology potential of lactobacilli through comparative genomics of 213 strains and associated genera.</title>
        <authorList>
            <person name="Sun Z."/>
            <person name="Harris H.M."/>
            <person name="McCann A."/>
            <person name="Guo C."/>
            <person name="Argimon S."/>
            <person name="Zhang W."/>
            <person name="Yang X."/>
            <person name="Jeffery I.B."/>
            <person name="Cooney J.C."/>
            <person name="Kagawa T.F."/>
            <person name="Liu W."/>
            <person name="Song Y."/>
            <person name="Salvetti E."/>
            <person name="Wrobel A."/>
            <person name="Rasinkangas P."/>
            <person name="Parkhill J."/>
            <person name="Rea M.C."/>
            <person name="O'Sullivan O."/>
            <person name="Ritari J."/>
            <person name="Douillard F.P."/>
            <person name="Paul Ross R."/>
            <person name="Yang R."/>
            <person name="Briner A.E."/>
            <person name="Felis G.E."/>
            <person name="de Vos W.M."/>
            <person name="Barrangou R."/>
            <person name="Klaenhammer T.R."/>
            <person name="Caufield P.W."/>
            <person name="Cui Y."/>
            <person name="Zhang H."/>
            <person name="O'Toole P.W."/>
        </authorList>
    </citation>
    <scope>NUCLEOTIDE SEQUENCE [LARGE SCALE GENOMIC DNA]</scope>
    <source>
        <strain evidence="6 7">DSM 16045</strain>
    </source>
</reference>
<dbReference type="EC" id="5.4.99.-" evidence="4"/>
<keyword evidence="7" id="KW-1185">Reference proteome</keyword>
<comment type="similarity">
    <text evidence="2 4">Belongs to the pseudouridine synthase RluA family.</text>
</comment>
<dbReference type="InterPro" id="IPR006224">
    <property type="entry name" value="PsdUridine_synth_RluA-like_CS"/>
</dbReference>
<evidence type="ECO:0000256" key="4">
    <source>
        <dbReference type="RuleBase" id="RU362028"/>
    </source>
</evidence>
<name>A0A0R1VGE6_9LACO</name>
<dbReference type="RefSeq" id="WP_056937148.1">
    <property type="nucleotide sequence ID" value="NZ_AZFN01000008.1"/>
</dbReference>